<evidence type="ECO:0000313" key="1">
    <source>
        <dbReference type="EMBL" id="CRJ99394.1"/>
    </source>
</evidence>
<protein>
    <submittedName>
        <fullName evidence="1">Uncharacterized protein</fullName>
    </submittedName>
</protein>
<name>A0A0G4KI10_VERLO</name>
<sequence length="89" mass="10297">GALHLRRLGRRPLRLLAPQGQKGLYPAEPRRGPWRRHRPCRHWDPVLRPRDPRQPKHLVQAAVCARRLPGCGCLRAQRPRETCHLPVCA</sequence>
<feature type="non-terminal residue" evidence="1">
    <location>
        <position position="1"/>
    </location>
</feature>
<evidence type="ECO:0000313" key="2">
    <source>
        <dbReference type="Proteomes" id="UP000045706"/>
    </source>
</evidence>
<feature type="non-terminal residue" evidence="1">
    <location>
        <position position="89"/>
    </location>
</feature>
<reference evidence="2" key="1">
    <citation type="submission" date="2015-05" db="EMBL/GenBank/DDBJ databases">
        <authorList>
            <person name="Fogelqvist Johan"/>
        </authorList>
    </citation>
    <scope>NUCLEOTIDE SEQUENCE [LARGE SCALE GENOMIC DNA]</scope>
</reference>
<accession>A0A0G4KI10</accession>
<dbReference type="AlphaFoldDB" id="A0A0G4KI10"/>
<organism evidence="1 2">
    <name type="scientific">Verticillium longisporum</name>
    <name type="common">Verticillium dahliae var. longisporum</name>
    <dbReference type="NCBI Taxonomy" id="100787"/>
    <lineage>
        <taxon>Eukaryota</taxon>
        <taxon>Fungi</taxon>
        <taxon>Dikarya</taxon>
        <taxon>Ascomycota</taxon>
        <taxon>Pezizomycotina</taxon>
        <taxon>Sordariomycetes</taxon>
        <taxon>Hypocreomycetidae</taxon>
        <taxon>Glomerellales</taxon>
        <taxon>Plectosphaerellaceae</taxon>
        <taxon>Verticillium</taxon>
    </lineage>
</organism>
<gene>
    <name evidence="1" type="ORF">BN1723_020854</name>
</gene>
<proteinExistence type="predicted"/>
<dbReference type="EMBL" id="CVQI01000645">
    <property type="protein sequence ID" value="CRJ99394.1"/>
    <property type="molecule type" value="Genomic_DNA"/>
</dbReference>
<dbReference type="Proteomes" id="UP000045706">
    <property type="component" value="Unassembled WGS sequence"/>
</dbReference>